<evidence type="ECO:0008006" key="3">
    <source>
        <dbReference type="Google" id="ProtNLM"/>
    </source>
</evidence>
<dbReference type="InterPro" id="IPR002838">
    <property type="entry name" value="AIM24"/>
</dbReference>
<reference evidence="1" key="1">
    <citation type="submission" date="2021-02" db="EMBL/GenBank/DDBJ databases">
        <authorList>
            <person name="Nowell W R."/>
        </authorList>
    </citation>
    <scope>NUCLEOTIDE SEQUENCE</scope>
</reference>
<dbReference type="EMBL" id="CAJOBS010001007">
    <property type="protein sequence ID" value="CAF4674381.1"/>
    <property type="molecule type" value="Genomic_DNA"/>
</dbReference>
<evidence type="ECO:0000313" key="2">
    <source>
        <dbReference type="Proteomes" id="UP000663838"/>
    </source>
</evidence>
<dbReference type="InterPro" id="IPR016031">
    <property type="entry name" value="Trp_RNA-bd_attenuator-like_dom"/>
</dbReference>
<comment type="caution">
    <text evidence="1">The sequence shown here is derived from an EMBL/GenBank/DDBJ whole genome shotgun (WGS) entry which is preliminary data.</text>
</comment>
<gene>
    <name evidence="1" type="ORF">TOA249_LOCUS15465</name>
</gene>
<dbReference type="AlphaFoldDB" id="A0A821GTY6"/>
<name>A0A821GTY6_9BILA</name>
<protein>
    <recommendedName>
        <fullName evidence="3">Altered inheritance of mitochondria protein 24, mitochondrial</fullName>
    </recommendedName>
</protein>
<accession>A0A821GTY6</accession>
<dbReference type="Pfam" id="PF01987">
    <property type="entry name" value="AIM24"/>
    <property type="match status" value="1"/>
</dbReference>
<proteinExistence type="predicted"/>
<dbReference type="Proteomes" id="UP000663838">
    <property type="component" value="Unassembled WGS sequence"/>
</dbReference>
<dbReference type="InterPro" id="IPR036983">
    <property type="entry name" value="AIM24_sf"/>
</dbReference>
<dbReference type="Gene3D" id="3.60.160.10">
    <property type="entry name" value="Mitochondrial biogenesis AIM24"/>
    <property type="match status" value="1"/>
</dbReference>
<evidence type="ECO:0000313" key="1">
    <source>
        <dbReference type="EMBL" id="CAF4674381.1"/>
    </source>
</evidence>
<organism evidence="1 2">
    <name type="scientific">Rotaria socialis</name>
    <dbReference type="NCBI Taxonomy" id="392032"/>
    <lineage>
        <taxon>Eukaryota</taxon>
        <taxon>Metazoa</taxon>
        <taxon>Spiralia</taxon>
        <taxon>Gnathifera</taxon>
        <taxon>Rotifera</taxon>
        <taxon>Eurotatoria</taxon>
        <taxon>Bdelloidea</taxon>
        <taxon>Philodinida</taxon>
        <taxon>Philodinidae</taxon>
        <taxon>Rotaria</taxon>
    </lineage>
</organism>
<dbReference type="SUPFAM" id="SSF51219">
    <property type="entry name" value="TRAP-like"/>
    <property type="match status" value="1"/>
</dbReference>
<sequence length="150" mass="17098">MQRGDIVPIHFDGKTEWAIGKRGPLAMTDKVAKETRSQPRFQNILQREAVFVYRVSGIGVVFVSSLGPMQQHELKKDDILVLNNSSLVVWNCRYEMKDTDTGDCIFCHFKGPSVAITQGLNALTLFKWSPNYKETIENIEEAMKDYPNDE</sequence>